<sequence>FRAHFVYICKQLFSKAVKLSPIFICKQTRHSILCSRPSSNRRPSVVLLLLCPPVPPFVRGNIQLD</sequence>
<proteinExistence type="predicted"/>
<dbReference type="AlphaFoldDB" id="A0A915KVK4"/>
<evidence type="ECO:0000313" key="1">
    <source>
        <dbReference type="Proteomes" id="UP000887565"/>
    </source>
</evidence>
<organism evidence="1 2">
    <name type="scientific">Romanomermis culicivorax</name>
    <name type="common">Nematode worm</name>
    <dbReference type="NCBI Taxonomy" id="13658"/>
    <lineage>
        <taxon>Eukaryota</taxon>
        <taxon>Metazoa</taxon>
        <taxon>Ecdysozoa</taxon>
        <taxon>Nematoda</taxon>
        <taxon>Enoplea</taxon>
        <taxon>Dorylaimia</taxon>
        <taxon>Mermithida</taxon>
        <taxon>Mermithoidea</taxon>
        <taxon>Mermithidae</taxon>
        <taxon>Romanomermis</taxon>
    </lineage>
</organism>
<dbReference type="WBParaSite" id="nRc.2.0.1.t41590-RA">
    <property type="protein sequence ID" value="nRc.2.0.1.t41590-RA"/>
    <property type="gene ID" value="nRc.2.0.1.g41590"/>
</dbReference>
<keyword evidence="1" id="KW-1185">Reference proteome</keyword>
<name>A0A915KVK4_ROMCU</name>
<evidence type="ECO:0000313" key="2">
    <source>
        <dbReference type="WBParaSite" id="nRc.2.0.1.t41590-RA"/>
    </source>
</evidence>
<accession>A0A915KVK4</accession>
<dbReference type="Proteomes" id="UP000887565">
    <property type="component" value="Unplaced"/>
</dbReference>
<reference evidence="2" key="1">
    <citation type="submission" date="2022-11" db="UniProtKB">
        <authorList>
            <consortium name="WormBaseParasite"/>
        </authorList>
    </citation>
    <scope>IDENTIFICATION</scope>
</reference>
<protein>
    <submittedName>
        <fullName evidence="2">Uncharacterized protein</fullName>
    </submittedName>
</protein>